<accession>A0ABW3HNR9</accession>
<keyword evidence="1" id="KW-1133">Transmembrane helix</keyword>
<dbReference type="PANTHER" id="PTHR33979">
    <property type="entry name" value="OS02G0221600 PROTEIN"/>
    <property type="match status" value="1"/>
</dbReference>
<gene>
    <name evidence="2" type="ORF">ACFQ2I_07110</name>
</gene>
<comment type="caution">
    <text evidence="2">The sequence shown here is derived from an EMBL/GenBank/DDBJ whole genome shotgun (WGS) entry which is preliminary data.</text>
</comment>
<evidence type="ECO:0000313" key="3">
    <source>
        <dbReference type="Proteomes" id="UP001596989"/>
    </source>
</evidence>
<dbReference type="Proteomes" id="UP001596989">
    <property type="component" value="Unassembled WGS sequence"/>
</dbReference>
<evidence type="ECO:0000313" key="2">
    <source>
        <dbReference type="EMBL" id="MFD0959154.1"/>
    </source>
</evidence>
<feature type="transmembrane region" description="Helical" evidence="1">
    <location>
        <begin position="73"/>
        <end position="96"/>
    </location>
</feature>
<organism evidence="2 3">
    <name type="scientific">Paenibacillus chungangensis</name>
    <dbReference type="NCBI Taxonomy" id="696535"/>
    <lineage>
        <taxon>Bacteria</taxon>
        <taxon>Bacillati</taxon>
        <taxon>Bacillota</taxon>
        <taxon>Bacilli</taxon>
        <taxon>Bacillales</taxon>
        <taxon>Paenibacillaceae</taxon>
        <taxon>Paenibacillus</taxon>
    </lineage>
</organism>
<dbReference type="RefSeq" id="WP_377563113.1">
    <property type="nucleotide sequence ID" value="NZ_JBHTJZ010000007.1"/>
</dbReference>
<dbReference type="InterPro" id="IPR049500">
    <property type="entry name" value="Peptidase_M50B-like"/>
</dbReference>
<name>A0ABW3HNR9_9BACL</name>
<keyword evidence="1" id="KW-0472">Membrane</keyword>
<dbReference type="PANTHER" id="PTHR33979:SF2">
    <property type="entry name" value="PEPTIDASE M50B-LIKE-DOMAIN-CONTAINING PROTEIN"/>
    <property type="match status" value="1"/>
</dbReference>
<keyword evidence="3" id="KW-1185">Reference proteome</keyword>
<feature type="transmembrane region" description="Helical" evidence="1">
    <location>
        <begin position="7"/>
        <end position="27"/>
    </location>
</feature>
<keyword evidence="1" id="KW-0812">Transmembrane</keyword>
<sequence length="226" mass="24646">MFGWLRTGFMLAAVLILTRFIPFSSFFRNVNTLVHELSHAVAALVLRGSVMQIHLYPDQSGVTYTTFETGWRVIPIAAAGYAGASLFAVWLFALYVRGSVKSGLAVIAVTAAAALALFIRNDYGILWSAGFVLLTGIVLLLPGWVQKGYYLLIAFLCLVEALVTPFILLYLSVVTPSEAGDAASLSQATAVPAFIWSLLFVLFSLWCARIALNRLFAPRPSRAVQH</sequence>
<proteinExistence type="predicted"/>
<feature type="transmembrane region" description="Helical" evidence="1">
    <location>
        <begin position="193"/>
        <end position="212"/>
    </location>
</feature>
<dbReference type="EMBL" id="JBHTJZ010000007">
    <property type="protein sequence ID" value="MFD0959154.1"/>
    <property type="molecule type" value="Genomic_DNA"/>
</dbReference>
<dbReference type="Pfam" id="PF13398">
    <property type="entry name" value="Peptidase_M50B"/>
    <property type="match status" value="1"/>
</dbReference>
<evidence type="ECO:0000256" key="1">
    <source>
        <dbReference type="SAM" id="Phobius"/>
    </source>
</evidence>
<reference evidence="3" key="1">
    <citation type="journal article" date="2019" name="Int. J. Syst. Evol. Microbiol.">
        <title>The Global Catalogue of Microorganisms (GCM) 10K type strain sequencing project: providing services to taxonomists for standard genome sequencing and annotation.</title>
        <authorList>
            <consortium name="The Broad Institute Genomics Platform"/>
            <consortium name="The Broad Institute Genome Sequencing Center for Infectious Disease"/>
            <person name="Wu L."/>
            <person name="Ma J."/>
        </authorList>
    </citation>
    <scope>NUCLEOTIDE SEQUENCE [LARGE SCALE GENOMIC DNA]</scope>
    <source>
        <strain evidence="3">CCUG 59129</strain>
    </source>
</reference>
<protein>
    <submittedName>
        <fullName evidence="2">M50 family metallopeptidase</fullName>
    </submittedName>
</protein>
<feature type="transmembrane region" description="Helical" evidence="1">
    <location>
        <begin position="149"/>
        <end position="173"/>
    </location>
</feature>
<feature type="transmembrane region" description="Helical" evidence="1">
    <location>
        <begin position="103"/>
        <end position="119"/>
    </location>
</feature>
<feature type="transmembrane region" description="Helical" evidence="1">
    <location>
        <begin position="125"/>
        <end position="142"/>
    </location>
</feature>